<dbReference type="PANTHER" id="PTHR47542">
    <property type="entry name" value="ACYL-COA N-ACYLTRANSFERASES (NAT) SUPERFAMILY PROTEIN"/>
    <property type="match status" value="1"/>
</dbReference>
<comment type="caution">
    <text evidence="2">The sequence shown here is derived from an EMBL/GenBank/DDBJ whole genome shotgun (WGS) entry which is preliminary data.</text>
</comment>
<name>A0A428Z9J7_KIBAR</name>
<dbReference type="SUPFAM" id="SSF55729">
    <property type="entry name" value="Acyl-CoA N-acyltransferases (Nat)"/>
    <property type="match status" value="1"/>
</dbReference>
<dbReference type="Pfam" id="PF00583">
    <property type="entry name" value="Acetyltransf_1"/>
    <property type="match status" value="1"/>
</dbReference>
<evidence type="ECO:0000259" key="1">
    <source>
        <dbReference type="PROSITE" id="PS51186"/>
    </source>
</evidence>
<dbReference type="Gene3D" id="3.40.630.30">
    <property type="match status" value="1"/>
</dbReference>
<gene>
    <name evidence="2" type="ORF">DMH04_19830</name>
</gene>
<dbReference type="EMBL" id="QHKI01000015">
    <property type="protein sequence ID" value="RSM84733.1"/>
    <property type="molecule type" value="Genomic_DNA"/>
</dbReference>
<reference evidence="2 3" key="1">
    <citation type="submission" date="2018-05" db="EMBL/GenBank/DDBJ databases">
        <title>Evolution of GPA BGCs.</title>
        <authorList>
            <person name="Waglechner N."/>
            <person name="Wright G.D."/>
        </authorList>
    </citation>
    <scope>NUCLEOTIDE SEQUENCE [LARGE SCALE GENOMIC DNA]</scope>
    <source>
        <strain evidence="2 3">A82846</strain>
    </source>
</reference>
<dbReference type="OrthoDB" id="8593648at2"/>
<dbReference type="InterPro" id="IPR000182">
    <property type="entry name" value="GNAT_dom"/>
</dbReference>
<dbReference type="CDD" id="cd04301">
    <property type="entry name" value="NAT_SF"/>
    <property type="match status" value="1"/>
</dbReference>
<proteinExistence type="predicted"/>
<dbReference type="AlphaFoldDB" id="A0A428Z9J7"/>
<evidence type="ECO:0000313" key="3">
    <source>
        <dbReference type="Proteomes" id="UP000287547"/>
    </source>
</evidence>
<sequence length="166" mass="18676">MSVSKNWASADSDQAEPTIRVAVLDDLPRVQELDAEVFKDLAYPRFALRQLLDLHAPGWAVAERESELVGYSLIAPDFNRETAWLLALGVREDCRGQRIGWDLLKHSLDSLKSVDVKQVTLTVAPDNETAITLYKKAGFVMLGLQQDYYGPGEDRLLMQLHLGRHD</sequence>
<organism evidence="2 3">
    <name type="scientific">Kibdelosporangium aridum</name>
    <dbReference type="NCBI Taxonomy" id="2030"/>
    <lineage>
        <taxon>Bacteria</taxon>
        <taxon>Bacillati</taxon>
        <taxon>Actinomycetota</taxon>
        <taxon>Actinomycetes</taxon>
        <taxon>Pseudonocardiales</taxon>
        <taxon>Pseudonocardiaceae</taxon>
        <taxon>Kibdelosporangium</taxon>
    </lineage>
</organism>
<dbReference type="Proteomes" id="UP000287547">
    <property type="component" value="Unassembled WGS sequence"/>
</dbReference>
<accession>A0A428Z9J7</accession>
<dbReference type="RefSeq" id="WP_125727177.1">
    <property type="nucleotide sequence ID" value="NZ_QHKI01000015.1"/>
</dbReference>
<evidence type="ECO:0000313" key="2">
    <source>
        <dbReference type="EMBL" id="RSM84733.1"/>
    </source>
</evidence>
<dbReference type="PROSITE" id="PS51186">
    <property type="entry name" value="GNAT"/>
    <property type="match status" value="1"/>
</dbReference>
<protein>
    <submittedName>
        <fullName evidence="2">GNAT family N-acetyltransferase</fullName>
    </submittedName>
</protein>
<feature type="domain" description="N-acetyltransferase" evidence="1">
    <location>
        <begin position="17"/>
        <end position="163"/>
    </location>
</feature>
<dbReference type="GO" id="GO:0016747">
    <property type="term" value="F:acyltransferase activity, transferring groups other than amino-acyl groups"/>
    <property type="evidence" value="ECO:0007669"/>
    <property type="project" value="InterPro"/>
</dbReference>
<dbReference type="PANTHER" id="PTHR47542:SF2">
    <property type="entry name" value="ACYL-COA N-ACYLTRANSFERASES (NAT) SUPERFAMILY PROTEIN"/>
    <property type="match status" value="1"/>
</dbReference>
<keyword evidence="2" id="KW-0808">Transferase</keyword>
<dbReference type="InterPro" id="IPR016181">
    <property type="entry name" value="Acyl_CoA_acyltransferase"/>
</dbReference>